<dbReference type="STRING" id="631454.N177_1413"/>
<dbReference type="AlphaFoldDB" id="V4TJJ6"/>
<name>V4TJJ6_9HYPH</name>
<reference evidence="1 2" key="1">
    <citation type="journal article" date="2014" name="Genome Announc.">
        <title>Draft Genome Sequence of Lutibaculum baratangense Strain AMV1T, Isolated from a Mud Volcano in Andamans, India.</title>
        <authorList>
            <person name="Singh A."/>
            <person name="Sreenivas A."/>
            <person name="Sathyanarayana Reddy G."/>
            <person name="Pinnaka A.K."/>
            <person name="Shivaji S."/>
        </authorList>
    </citation>
    <scope>NUCLEOTIDE SEQUENCE [LARGE SCALE GENOMIC DNA]</scope>
    <source>
        <strain evidence="1 2">AMV1</strain>
    </source>
</reference>
<keyword evidence="2" id="KW-1185">Reference proteome</keyword>
<dbReference type="EMBL" id="AWXZ01000017">
    <property type="protein sequence ID" value="ESR26078.1"/>
    <property type="molecule type" value="Genomic_DNA"/>
</dbReference>
<sequence length="47" mass="5593">MNECGTTALISGTVKHAIRLKRRYAMLRRLVKLLLLRKGIRFLRRRL</sequence>
<comment type="caution">
    <text evidence="1">The sequence shown here is derived from an EMBL/GenBank/DDBJ whole genome shotgun (WGS) entry which is preliminary data.</text>
</comment>
<organism evidence="1 2">
    <name type="scientific">Lutibaculum baratangense AMV1</name>
    <dbReference type="NCBI Taxonomy" id="631454"/>
    <lineage>
        <taxon>Bacteria</taxon>
        <taxon>Pseudomonadati</taxon>
        <taxon>Pseudomonadota</taxon>
        <taxon>Alphaproteobacteria</taxon>
        <taxon>Hyphomicrobiales</taxon>
        <taxon>Tepidamorphaceae</taxon>
        <taxon>Lutibaculum</taxon>
    </lineage>
</organism>
<evidence type="ECO:0000313" key="2">
    <source>
        <dbReference type="Proteomes" id="UP000017819"/>
    </source>
</evidence>
<evidence type="ECO:0000313" key="1">
    <source>
        <dbReference type="EMBL" id="ESR26078.1"/>
    </source>
</evidence>
<proteinExistence type="predicted"/>
<dbReference type="Proteomes" id="UP000017819">
    <property type="component" value="Unassembled WGS sequence"/>
</dbReference>
<accession>V4TJJ6</accession>
<gene>
    <name evidence="1" type="ORF">N177_1413</name>
</gene>
<dbReference type="RefSeq" id="WP_023431558.1">
    <property type="nucleotide sequence ID" value="NZ_AWXZ01000017.1"/>
</dbReference>
<protein>
    <submittedName>
        <fullName evidence="1">Uncharacterized protein</fullName>
    </submittedName>
</protein>